<dbReference type="GO" id="GO:0010506">
    <property type="term" value="P:regulation of autophagy"/>
    <property type="evidence" value="ECO:0007669"/>
    <property type="project" value="InterPro"/>
</dbReference>
<dbReference type="SUPFAM" id="SSF56112">
    <property type="entry name" value="Protein kinase-like (PK-like)"/>
    <property type="match status" value="1"/>
</dbReference>
<keyword evidence="6 15" id="KW-0418">Kinase</keyword>
<dbReference type="PROSITE" id="PS50011">
    <property type="entry name" value="PROTEIN_KINASE_DOM"/>
    <property type="match status" value="1"/>
</dbReference>
<dbReference type="Proteomes" id="UP000799770">
    <property type="component" value="Unassembled WGS sequence"/>
</dbReference>
<accession>A0A6A5YWC5</accession>
<keyword evidence="4" id="KW-0808">Transferase</keyword>
<gene>
    <name evidence="15" type="ORF">BDV96DRAFT_650082</name>
</gene>
<dbReference type="GO" id="GO:0000045">
    <property type="term" value="P:autophagosome assembly"/>
    <property type="evidence" value="ECO:0007669"/>
    <property type="project" value="TreeGrafter"/>
</dbReference>
<feature type="domain" description="Protein kinase" evidence="14">
    <location>
        <begin position="394"/>
        <end position="673"/>
    </location>
</feature>
<dbReference type="GO" id="GO:0005776">
    <property type="term" value="C:autophagosome"/>
    <property type="evidence" value="ECO:0007669"/>
    <property type="project" value="TreeGrafter"/>
</dbReference>
<evidence type="ECO:0000313" key="15">
    <source>
        <dbReference type="EMBL" id="KAF2111529.1"/>
    </source>
</evidence>
<dbReference type="InterPro" id="IPR045269">
    <property type="entry name" value="Atg1-like"/>
</dbReference>
<feature type="region of interest" description="Disordered" evidence="13">
    <location>
        <begin position="117"/>
        <end position="151"/>
    </location>
</feature>
<sequence>MSDSSDRQSVSLGFLPEDRSSPTSDSGPPSSGTIVRQGTQFDFPTALSNFQTQRGDVLLTQQQRNDMLSLMAKSTSADSPNSALAQNDNDPLPQRTDLVYVKQLERTIKHHEQTLQNIQVGEKAQESPKKPSTNPRESKSGAYLEPEGSVDASIARVDETGLSRPLTAEHIDSQMEYWCQTCFQYIGGTELERQHHETTLQHAYNFQESLSRTSGNGSAEENQHRLALRSSENAPSLNEQSAAKLGTGLEHTGKEYSKDGASDRPLFGGTGTDKPFEKSLDAMNLLSEEARHDAENEDYPQTLPSYSPITMPTGTDRLEIVLKSIDRQVYLQTFLDQGVNDLWFPFSKQTLRPLLNIPGEEKLFLRAQEGQFLYEWATSHSLGHRIFEDGEDILQSERILGEGGFAIVEQIVLPGGIACVRKRIGRTRQFKAQKQLMTAFAREISIMRQVSHCHCVEFLGSYTDHDNVAIILSPVADMDLATLLDLEHLDDRQERILRQGIGCLCNALLYLHDKRIRHEDLKPQNVLIHGENILLTDFGFSLDFSDDSVSTTTGRPMHWTARYSAPETMDHQPRNRATDIWGLGCILLEMVSCLYGHRISSIRQFWKQNGNGHPSFAMNEDALRAWSRMLDPKLGFKDCALFRTISTMLQANRLLRPTCQQVIDKLADNHMLFPQQPALVGHCCAYEVQQQRNDLLVDDSKQGKIIEKYMPLPPAYYFNIHKNYAALYADVNFNIIGYQNAERFPLPKPQATPTSPTGDIRNLFTPLLGKDDITKYCVHLMNKARVDVIQQSEMNIAMQDEALRQCYTSSFICPMKDMVSGCFRELFNGQLTGSDQYPNWRLVHLSFMPICMARAPLHGAWFFRLSFMLDEEQVEEHELQYKEWMEELAESRKTKLFFHESGSVEKWDDC</sequence>
<evidence type="ECO:0000256" key="4">
    <source>
        <dbReference type="ARBA" id="ARBA00022679"/>
    </source>
</evidence>
<dbReference type="GO" id="GO:0005829">
    <property type="term" value="C:cytosol"/>
    <property type="evidence" value="ECO:0007669"/>
    <property type="project" value="TreeGrafter"/>
</dbReference>
<evidence type="ECO:0000256" key="3">
    <source>
        <dbReference type="ARBA" id="ARBA00022527"/>
    </source>
</evidence>
<keyword evidence="16" id="KW-1185">Reference proteome</keyword>
<evidence type="ECO:0000256" key="12">
    <source>
        <dbReference type="PROSITE-ProRule" id="PRU10141"/>
    </source>
</evidence>
<proteinExistence type="predicted"/>
<evidence type="ECO:0000256" key="10">
    <source>
        <dbReference type="ARBA" id="ARBA00047899"/>
    </source>
</evidence>
<evidence type="ECO:0000256" key="2">
    <source>
        <dbReference type="ARBA" id="ARBA00012513"/>
    </source>
</evidence>
<evidence type="ECO:0000256" key="7">
    <source>
        <dbReference type="ARBA" id="ARBA00022840"/>
    </source>
</evidence>
<dbReference type="Pfam" id="PF00069">
    <property type="entry name" value="Pkinase"/>
    <property type="match status" value="1"/>
</dbReference>
<keyword evidence="8" id="KW-0072">Autophagy</keyword>
<evidence type="ECO:0000256" key="5">
    <source>
        <dbReference type="ARBA" id="ARBA00022741"/>
    </source>
</evidence>
<dbReference type="Gene3D" id="3.30.200.20">
    <property type="entry name" value="Phosphorylase Kinase, domain 1"/>
    <property type="match status" value="1"/>
</dbReference>
<feature type="region of interest" description="Disordered" evidence="13">
    <location>
        <begin position="249"/>
        <end position="274"/>
    </location>
</feature>
<dbReference type="GO" id="GO:0034045">
    <property type="term" value="C:phagophore assembly site membrane"/>
    <property type="evidence" value="ECO:0007669"/>
    <property type="project" value="UniProtKB-SubCell"/>
</dbReference>
<dbReference type="AlphaFoldDB" id="A0A6A5YWC5"/>
<feature type="region of interest" description="Disordered" evidence="13">
    <location>
        <begin position="1"/>
        <end position="40"/>
    </location>
</feature>
<dbReference type="InterPro" id="IPR008271">
    <property type="entry name" value="Ser/Thr_kinase_AS"/>
</dbReference>
<dbReference type="GO" id="GO:0005524">
    <property type="term" value="F:ATP binding"/>
    <property type="evidence" value="ECO:0007669"/>
    <property type="project" value="UniProtKB-UniRule"/>
</dbReference>
<dbReference type="PANTHER" id="PTHR24348:SF22">
    <property type="entry name" value="NON-SPECIFIC SERINE_THREONINE PROTEIN KINASE"/>
    <property type="match status" value="1"/>
</dbReference>
<dbReference type="SMART" id="SM00220">
    <property type="entry name" value="S_TKc"/>
    <property type="match status" value="1"/>
</dbReference>
<dbReference type="OrthoDB" id="4062651at2759"/>
<dbReference type="InterPro" id="IPR000719">
    <property type="entry name" value="Prot_kinase_dom"/>
</dbReference>
<dbReference type="PANTHER" id="PTHR24348">
    <property type="entry name" value="SERINE/THREONINE-PROTEIN KINASE UNC-51-RELATED"/>
    <property type="match status" value="1"/>
</dbReference>
<feature type="compositionally biased region" description="Polar residues" evidence="13">
    <location>
        <begin position="72"/>
        <end position="89"/>
    </location>
</feature>
<dbReference type="CDD" id="cd00180">
    <property type="entry name" value="PKc"/>
    <property type="match status" value="1"/>
</dbReference>
<evidence type="ECO:0000256" key="8">
    <source>
        <dbReference type="ARBA" id="ARBA00023006"/>
    </source>
</evidence>
<evidence type="ECO:0000256" key="13">
    <source>
        <dbReference type="SAM" id="MobiDB-lite"/>
    </source>
</evidence>
<feature type="binding site" evidence="12">
    <location>
        <position position="422"/>
    </location>
    <ligand>
        <name>ATP</name>
        <dbReference type="ChEBI" id="CHEBI:30616"/>
    </ligand>
</feature>
<reference evidence="15" key="1">
    <citation type="journal article" date="2020" name="Stud. Mycol.">
        <title>101 Dothideomycetes genomes: a test case for predicting lifestyles and emergence of pathogens.</title>
        <authorList>
            <person name="Haridas S."/>
            <person name="Albert R."/>
            <person name="Binder M."/>
            <person name="Bloem J."/>
            <person name="Labutti K."/>
            <person name="Salamov A."/>
            <person name="Andreopoulos B."/>
            <person name="Baker S."/>
            <person name="Barry K."/>
            <person name="Bills G."/>
            <person name="Bluhm B."/>
            <person name="Cannon C."/>
            <person name="Castanera R."/>
            <person name="Culley D."/>
            <person name="Daum C."/>
            <person name="Ezra D."/>
            <person name="Gonzalez J."/>
            <person name="Henrissat B."/>
            <person name="Kuo A."/>
            <person name="Liang C."/>
            <person name="Lipzen A."/>
            <person name="Lutzoni F."/>
            <person name="Magnuson J."/>
            <person name="Mondo S."/>
            <person name="Nolan M."/>
            <person name="Ohm R."/>
            <person name="Pangilinan J."/>
            <person name="Park H.-J."/>
            <person name="Ramirez L."/>
            <person name="Alfaro M."/>
            <person name="Sun H."/>
            <person name="Tritt A."/>
            <person name="Yoshinaga Y."/>
            <person name="Zwiers L.-H."/>
            <person name="Turgeon B."/>
            <person name="Goodwin S."/>
            <person name="Spatafora J."/>
            <person name="Crous P."/>
            <person name="Grigoriev I."/>
        </authorList>
    </citation>
    <scope>NUCLEOTIDE SEQUENCE</scope>
    <source>
        <strain evidence="15">CBS 627.86</strain>
    </source>
</reference>
<dbReference type="GO" id="GO:0004674">
    <property type="term" value="F:protein serine/threonine kinase activity"/>
    <property type="evidence" value="ECO:0007669"/>
    <property type="project" value="UniProtKB-KW"/>
</dbReference>
<evidence type="ECO:0000259" key="14">
    <source>
        <dbReference type="PROSITE" id="PS50011"/>
    </source>
</evidence>
<comment type="catalytic activity">
    <reaction evidence="10">
        <text>L-threonyl-[protein] + ATP = O-phospho-L-threonyl-[protein] + ADP + H(+)</text>
        <dbReference type="Rhea" id="RHEA:46608"/>
        <dbReference type="Rhea" id="RHEA-COMP:11060"/>
        <dbReference type="Rhea" id="RHEA-COMP:11605"/>
        <dbReference type="ChEBI" id="CHEBI:15378"/>
        <dbReference type="ChEBI" id="CHEBI:30013"/>
        <dbReference type="ChEBI" id="CHEBI:30616"/>
        <dbReference type="ChEBI" id="CHEBI:61977"/>
        <dbReference type="ChEBI" id="CHEBI:456216"/>
        <dbReference type="EC" id="2.7.11.1"/>
    </reaction>
</comment>
<dbReference type="PROSITE" id="PS00108">
    <property type="entry name" value="PROTEIN_KINASE_ST"/>
    <property type="match status" value="1"/>
</dbReference>
<evidence type="ECO:0000256" key="11">
    <source>
        <dbReference type="ARBA" id="ARBA00048679"/>
    </source>
</evidence>
<evidence type="ECO:0000256" key="1">
    <source>
        <dbReference type="ARBA" id="ARBA00004623"/>
    </source>
</evidence>
<keyword evidence="5 12" id="KW-0547">Nucleotide-binding</keyword>
<comment type="subcellular location">
    <subcellularLocation>
        <location evidence="1">Preautophagosomal structure membrane</location>
        <topology evidence="1">Peripheral membrane protein</topology>
    </subcellularLocation>
</comment>
<comment type="catalytic activity">
    <reaction evidence="11">
        <text>L-seryl-[protein] + ATP = O-phospho-L-seryl-[protein] + ADP + H(+)</text>
        <dbReference type="Rhea" id="RHEA:17989"/>
        <dbReference type="Rhea" id="RHEA-COMP:9863"/>
        <dbReference type="Rhea" id="RHEA-COMP:11604"/>
        <dbReference type="ChEBI" id="CHEBI:15378"/>
        <dbReference type="ChEBI" id="CHEBI:29999"/>
        <dbReference type="ChEBI" id="CHEBI:30616"/>
        <dbReference type="ChEBI" id="CHEBI:83421"/>
        <dbReference type="ChEBI" id="CHEBI:456216"/>
        <dbReference type="EC" id="2.7.11.1"/>
    </reaction>
</comment>
<dbReference type="EMBL" id="ML977334">
    <property type="protein sequence ID" value="KAF2111529.1"/>
    <property type="molecule type" value="Genomic_DNA"/>
</dbReference>
<evidence type="ECO:0000256" key="9">
    <source>
        <dbReference type="ARBA" id="ARBA00030237"/>
    </source>
</evidence>
<protein>
    <recommendedName>
        <fullName evidence="2">non-specific serine/threonine protein kinase</fullName>
        <ecNumber evidence="2">2.7.11.1</ecNumber>
    </recommendedName>
    <alternativeName>
        <fullName evidence="9">Autophagy-related protein 1</fullName>
    </alternativeName>
</protein>
<organism evidence="15 16">
    <name type="scientific">Lophiotrema nucula</name>
    <dbReference type="NCBI Taxonomy" id="690887"/>
    <lineage>
        <taxon>Eukaryota</taxon>
        <taxon>Fungi</taxon>
        <taxon>Dikarya</taxon>
        <taxon>Ascomycota</taxon>
        <taxon>Pezizomycotina</taxon>
        <taxon>Dothideomycetes</taxon>
        <taxon>Pleosporomycetidae</taxon>
        <taxon>Pleosporales</taxon>
        <taxon>Lophiotremataceae</taxon>
        <taxon>Lophiotrema</taxon>
    </lineage>
</organism>
<feature type="compositionally biased region" description="Basic and acidic residues" evidence="13">
    <location>
        <begin position="251"/>
        <end position="262"/>
    </location>
</feature>
<dbReference type="InterPro" id="IPR017441">
    <property type="entry name" value="Protein_kinase_ATP_BS"/>
</dbReference>
<feature type="region of interest" description="Disordered" evidence="13">
    <location>
        <begin position="72"/>
        <end position="95"/>
    </location>
</feature>
<evidence type="ECO:0000256" key="6">
    <source>
        <dbReference type="ARBA" id="ARBA00022777"/>
    </source>
</evidence>
<dbReference type="InterPro" id="IPR011009">
    <property type="entry name" value="Kinase-like_dom_sf"/>
</dbReference>
<dbReference type="Gene3D" id="1.10.510.10">
    <property type="entry name" value="Transferase(Phosphotransferase) domain 1"/>
    <property type="match status" value="1"/>
</dbReference>
<keyword evidence="3" id="KW-0723">Serine/threonine-protein kinase</keyword>
<evidence type="ECO:0000313" key="16">
    <source>
        <dbReference type="Proteomes" id="UP000799770"/>
    </source>
</evidence>
<dbReference type="EC" id="2.7.11.1" evidence="2"/>
<name>A0A6A5YWC5_9PLEO</name>
<dbReference type="GO" id="GO:0034727">
    <property type="term" value="P:piecemeal microautophagy of the nucleus"/>
    <property type="evidence" value="ECO:0007669"/>
    <property type="project" value="TreeGrafter"/>
</dbReference>
<feature type="compositionally biased region" description="Low complexity" evidence="13">
    <location>
        <begin position="21"/>
        <end position="33"/>
    </location>
</feature>
<dbReference type="PROSITE" id="PS00107">
    <property type="entry name" value="PROTEIN_KINASE_ATP"/>
    <property type="match status" value="1"/>
</dbReference>
<keyword evidence="7 12" id="KW-0067">ATP-binding</keyword>
<dbReference type="GO" id="GO:0000422">
    <property type="term" value="P:autophagy of mitochondrion"/>
    <property type="evidence" value="ECO:0007669"/>
    <property type="project" value="TreeGrafter"/>
</dbReference>
<dbReference type="GO" id="GO:0061709">
    <property type="term" value="P:reticulophagy"/>
    <property type="evidence" value="ECO:0007669"/>
    <property type="project" value="TreeGrafter"/>
</dbReference>
<dbReference type="GO" id="GO:0042594">
    <property type="term" value="P:response to starvation"/>
    <property type="evidence" value="ECO:0007669"/>
    <property type="project" value="TreeGrafter"/>
</dbReference>